<dbReference type="PANTHER" id="PTHR43829:SF4">
    <property type="entry name" value="AQUAPORIN-9"/>
    <property type="match status" value="1"/>
</dbReference>
<dbReference type="Pfam" id="PF00230">
    <property type="entry name" value="MIP"/>
    <property type="match status" value="1"/>
</dbReference>
<organism evidence="10 11">
    <name type="scientific">Meloidogyne javanica</name>
    <name type="common">Root-knot nematode worm</name>
    <dbReference type="NCBI Taxonomy" id="6303"/>
    <lineage>
        <taxon>Eukaryota</taxon>
        <taxon>Metazoa</taxon>
        <taxon>Ecdysozoa</taxon>
        <taxon>Nematoda</taxon>
        <taxon>Chromadorea</taxon>
        <taxon>Rhabditida</taxon>
        <taxon>Tylenchina</taxon>
        <taxon>Tylenchomorpha</taxon>
        <taxon>Tylenchoidea</taxon>
        <taxon>Meloidogynidae</taxon>
        <taxon>Meloidogyninae</taxon>
        <taxon>Meloidogyne</taxon>
        <taxon>Meloidogyne incognita group</taxon>
    </lineage>
</organism>
<dbReference type="PROSITE" id="PS00221">
    <property type="entry name" value="MIP"/>
    <property type="match status" value="1"/>
</dbReference>
<feature type="transmembrane region" description="Helical" evidence="9">
    <location>
        <begin position="190"/>
        <end position="213"/>
    </location>
</feature>
<dbReference type="GO" id="GO:0015250">
    <property type="term" value="F:water channel activity"/>
    <property type="evidence" value="ECO:0007669"/>
    <property type="project" value="TreeGrafter"/>
</dbReference>
<dbReference type="SUPFAM" id="SSF81338">
    <property type="entry name" value="Aquaporin-like"/>
    <property type="match status" value="1"/>
</dbReference>
<evidence type="ECO:0000256" key="6">
    <source>
        <dbReference type="ARBA" id="ARBA00023136"/>
    </source>
</evidence>
<keyword evidence="5 9" id="KW-1133">Transmembrane helix</keyword>
<dbReference type="InterPro" id="IPR022357">
    <property type="entry name" value="MIP_CS"/>
</dbReference>
<keyword evidence="10" id="KW-1185">Reference proteome</keyword>
<evidence type="ECO:0000313" key="11">
    <source>
        <dbReference type="WBParaSite" id="scaffold641_cov217.g1480"/>
    </source>
</evidence>
<keyword evidence="6 9" id="KW-0472">Membrane</keyword>
<evidence type="ECO:0000313" key="10">
    <source>
        <dbReference type="Proteomes" id="UP000887561"/>
    </source>
</evidence>
<dbReference type="PRINTS" id="PR02019">
    <property type="entry name" value="AQUAPORIN7"/>
</dbReference>
<evidence type="ECO:0000256" key="9">
    <source>
        <dbReference type="SAM" id="Phobius"/>
    </source>
</evidence>
<dbReference type="PANTHER" id="PTHR43829">
    <property type="entry name" value="AQUAPORIN OR AQUAGLYCEROPORIN RELATED"/>
    <property type="match status" value="1"/>
</dbReference>
<keyword evidence="4 8" id="KW-0812">Transmembrane</keyword>
<evidence type="ECO:0000256" key="3">
    <source>
        <dbReference type="ARBA" id="ARBA00022448"/>
    </source>
</evidence>
<comment type="function">
    <text evidence="7">Aquaglyceroporin that may modulate the water content and osmolytes during anhydrobiosis.</text>
</comment>
<dbReference type="Gene3D" id="1.20.1080.10">
    <property type="entry name" value="Glycerol uptake facilitator protein"/>
    <property type="match status" value="1"/>
</dbReference>
<protein>
    <submittedName>
        <fullName evidence="11">Uncharacterized protein</fullName>
    </submittedName>
</protein>
<name>A0A915MXN4_MELJA</name>
<comment type="subcellular location">
    <subcellularLocation>
        <location evidence="1">Membrane</location>
        <topology evidence="1">Multi-pass membrane protein</topology>
    </subcellularLocation>
</comment>
<evidence type="ECO:0000256" key="4">
    <source>
        <dbReference type="ARBA" id="ARBA00022692"/>
    </source>
</evidence>
<dbReference type="Proteomes" id="UP000887561">
    <property type="component" value="Unplaced"/>
</dbReference>
<dbReference type="InterPro" id="IPR023271">
    <property type="entry name" value="Aquaporin-like"/>
</dbReference>
<dbReference type="InterPro" id="IPR050363">
    <property type="entry name" value="MIP/Aquaporin"/>
</dbReference>
<dbReference type="GO" id="GO:0016323">
    <property type="term" value="C:basolateral plasma membrane"/>
    <property type="evidence" value="ECO:0007669"/>
    <property type="project" value="TreeGrafter"/>
</dbReference>
<feature type="transmembrane region" description="Helical" evidence="9">
    <location>
        <begin position="157"/>
        <end position="178"/>
    </location>
</feature>
<accession>A0A915MXN4</accession>
<dbReference type="WBParaSite" id="scaffold641_cov217.g1480">
    <property type="protein sequence ID" value="scaffold641_cov217.g1480"/>
    <property type="gene ID" value="scaffold641_cov217.g1480"/>
</dbReference>
<feature type="transmembrane region" description="Helical" evidence="9">
    <location>
        <begin position="238"/>
        <end position="261"/>
    </location>
</feature>
<proteinExistence type="inferred from homology"/>
<feature type="transmembrane region" description="Helical" evidence="9">
    <location>
        <begin position="65"/>
        <end position="84"/>
    </location>
</feature>
<reference evidence="11" key="1">
    <citation type="submission" date="2022-11" db="UniProtKB">
        <authorList>
            <consortium name="WormBaseParasite"/>
        </authorList>
    </citation>
    <scope>IDENTIFICATION</scope>
</reference>
<dbReference type="GO" id="GO:0015254">
    <property type="term" value="F:glycerol channel activity"/>
    <property type="evidence" value="ECO:0007669"/>
    <property type="project" value="TreeGrafter"/>
</dbReference>
<dbReference type="PRINTS" id="PR00783">
    <property type="entry name" value="MINTRINSICP"/>
</dbReference>
<dbReference type="AlphaFoldDB" id="A0A915MXN4"/>
<evidence type="ECO:0000256" key="2">
    <source>
        <dbReference type="ARBA" id="ARBA00006175"/>
    </source>
</evidence>
<evidence type="ECO:0000256" key="7">
    <source>
        <dbReference type="ARBA" id="ARBA00045280"/>
    </source>
</evidence>
<evidence type="ECO:0000256" key="5">
    <source>
        <dbReference type="ARBA" id="ARBA00022989"/>
    </source>
</evidence>
<keyword evidence="3 8" id="KW-0813">Transport</keyword>
<feature type="transmembrane region" description="Helical" evidence="9">
    <location>
        <begin position="105"/>
        <end position="128"/>
    </location>
</feature>
<comment type="similarity">
    <text evidence="2 8">Belongs to the MIP/aquaporin (TC 1.A.8) family.</text>
</comment>
<evidence type="ECO:0000256" key="1">
    <source>
        <dbReference type="ARBA" id="ARBA00004141"/>
    </source>
</evidence>
<dbReference type="InterPro" id="IPR000425">
    <property type="entry name" value="MIP"/>
</dbReference>
<evidence type="ECO:0000256" key="8">
    <source>
        <dbReference type="RuleBase" id="RU000477"/>
    </source>
</evidence>
<sequence length="313" mass="33807">MEKLSEAIAHRLRIESSLIREVMAELIGISANIQTATIVAIATQNNATQTTITQLHSSSHLGNQLGWGFGLALGVYLALQISGAHLNPAISFAQLLRGAISPLRFLLYIPAQLIGAFLGAALAFLGHFEDCSLIRSQRGDQELASQFATYPRDGLSIYGSILDQLFGTALLAAGLWAITDKRNRVPSGFIPLLAGLILTMISLTFGLNGGFAINPARDLGPRLFMLSIGLGWGINNNFYFWIPLAVPFVGALIGAFVYNLLIGVHGLDEQIEISGANYPRENDRGYKVFPEENTTQTLPPWVSPATWSLTAAQ</sequence>